<keyword evidence="4" id="KW-1185">Reference proteome</keyword>
<dbReference type="VEuPathDB" id="VectorBase:ASIC005834"/>
<proteinExistence type="predicted"/>
<dbReference type="EMBL" id="KE524948">
    <property type="protein sequence ID" value="KFB38556.1"/>
    <property type="molecule type" value="Genomic_DNA"/>
</dbReference>
<organism evidence="2">
    <name type="scientific">Anopheles sinensis</name>
    <name type="common">Mosquito</name>
    <dbReference type="NCBI Taxonomy" id="74873"/>
    <lineage>
        <taxon>Eukaryota</taxon>
        <taxon>Metazoa</taxon>
        <taxon>Ecdysozoa</taxon>
        <taxon>Arthropoda</taxon>
        <taxon>Hexapoda</taxon>
        <taxon>Insecta</taxon>
        <taxon>Pterygota</taxon>
        <taxon>Neoptera</taxon>
        <taxon>Endopterygota</taxon>
        <taxon>Diptera</taxon>
        <taxon>Nematocera</taxon>
        <taxon>Culicoidea</taxon>
        <taxon>Culicidae</taxon>
        <taxon>Anophelinae</taxon>
        <taxon>Anopheles</taxon>
    </lineage>
</organism>
<dbReference type="EMBL" id="ATLV01014238">
    <property type="status" value="NOT_ANNOTATED_CDS"/>
    <property type="molecule type" value="Genomic_DNA"/>
</dbReference>
<evidence type="ECO:0000256" key="1">
    <source>
        <dbReference type="SAM" id="MobiDB-lite"/>
    </source>
</evidence>
<reference evidence="3" key="2">
    <citation type="submission" date="2020-05" db="UniProtKB">
        <authorList>
            <consortium name="EnsemblMetazoa"/>
        </authorList>
    </citation>
    <scope>IDENTIFICATION</scope>
</reference>
<evidence type="ECO:0000313" key="3">
    <source>
        <dbReference type="EnsemblMetazoa" id="ASIC005834-PA"/>
    </source>
</evidence>
<name>A0A084VKR2_ANOSI</name>
<protein>
    <submittedName>
        <fullName evidence="2 3">Uncharacterized protein</fullName>
    </submittedName>
</protein>
<reference evidence="2 4" key="1">
    <citation type="journal article" date="2014" name="BMC Genomics">
        <title>Genome sequence of Anopheles sinensis provides insight into genetics basis of mosquito competence for malaria parasites.</title>
        <authorList>
            <person name="Zhou D."/>
            <person name="Zhang D."/>
            <person name="Ding G."/>
            <person name="Shi L."/>
            <person name="Hou Q."/>
            <person name="Ye Y."/>
            <person name="Xu Y."/>
            <person name="Zhou H."/>
            <person name="Xiong C."/>
            <person name="Li S."/>
            <person name="Yu J."/>
            <person name="Hong S."/>
            <person name="Yu X."/>
            <person name="Zou P."/>
            <person name="Chen C."/>
            <person name="Chang X."/>
            <person name="Wang W."/>
            <person name="Lv Y."/>
            <person name="Sun Y."/>
            <person name="Ma L."/>
            <person name="Shen B."/>
            <person name="Zhu C."/>
        </authorList>
    </citation>
    <scope>NUCLEOTIDE SEQUENCE [LARGE SCALE GENOMIC DNA]</scope>
</reference>
<dbReference type="Proteomes" id="UP000030765">
    <property type="component" value="Unassembled WGS sequence"/>
</dbReference>
<accession>A0A084VKR2</accession>
<evidence type="ECO:0000313" key="2">
    <source>
        <dbReference type="EMBL" id="KFB38556.1"/>
    </source>
</evidence>
<feature type="region of interest" description="Disordered" evidence="1">
    <location>
        <begin position="27"/>
        <end position="60"/>
    </location>
</feature>
<dbReference type="EnsemblMetazoa" id="ASIC005834-RA">
    <property type="protein sequence ID" value="ASIC005834-PA"/>
    <property type="gene ID" value="ASIC005834"/>
</dbReference>
<dbReference type="AlphaFoldDB" id="A0A084VKR2"/>
<evidence type="ECO:0000313" key="4">
    <source>
        <dbReference type="Proteomes" id="UP000030765"/>
    </source>
</evidence>
<gene>
    <name evidence="2" type="ORF">ZHAS_00005834</name>
</gene>
<sequence>MFSFFAPLPAVIRYGHFTVVKGNHRPGFVGRGFRRSLSPEQEVASDTGGKKSNKSGTSVA</sequence>